<dbReference type="InterPro" id="IPR011855">
    <property type="entry name" value="Phgtail_TP901_1"/>
</dbReference>
<dbReference type="Pfam" id="PF02368">
    <property type="entry name" value="Big_2"/>
    <property type="match status" value="1"/>
</dbReference>
<dbReference type="InterPro" id="IPR003343">
    <property type="entry name" value="Big_2"/>
</dbReference>
<organism evidence="2 3">
    <name type="scientific">Vibrio diazotrophicus</name>
    <dbReference type="NCBI Taxonomy" id="685"/>
    <lineage>
        <taxon>Bacteria</taxon>
        <taxon>Pseudomonadati</taxon>
        <taxon>Pseudomonadota</taxon>
        <taxon>Gammaproteobacteria</taxon>
        <taxon>Vibrionales</taxon>
        <taxon>Vibrionaceae</taxon>
        <taxon>Vibrio</taxon>
    </lineage>
</organism>
<dbReference type="Pfam" id="PF06199">
    <property type="entry name" value="Phage_tail_2"/>
    <property type="match status" value="1"/>
</dbReference>
<evidence type="ECO:0000313" key="2">
    <source>
        <dbReference type="EMBL" id="RAS62630.1"/>
    </source>
</evidence>
<dbReference type="Proteomes" id="UP000248729">
    <property type="component" value="Unassembled WGS sequence"/>
</dbReference>
<sequence>MPCNKTKYVGRDVVLEYAIGCGDTLPATADWKVFGSLRTKEFNLSWDTTDGTDADSVGALRENLATFQSLSISGDGVCKASGAGAQNLIDLTKHVANPVATDGQPKAWLRMTFPDLTFTALMLISNMSRSAPYDNVVTYSMESSATASDFGLIVEDTPDADAADVVSVTAYPDTLTMAANDTRQLAVAVEPTDAPQGITYESDDVNVATVTQNGVVTAIATGSAVITIKSTSNTAITDTVAVTVS</sequence>
<reference evidence="2 3" key="1">
    <citation type="submission" date="2018-06" db="EMBL/GenBank/DDBJ databases">
        <title>Freshwater and sediment microbial communities from various areas in North America, analyzing microbe dynamics in response to fracking.</title>
        <authorList>
            <person name="Lamendella R."/>
        </authorList>
    </citation>
    <scope>NUCLEOTIDE SEQUENCE [LARGE SCALE GENOMIC DNA]</scope>
    <source>
        <strain evidence="2 3">99A</strain>
    </source>
</reference>
<dbReference type="SMART" id="SM00635">
    <property type="entry name" value="BID_2"/>
    <property type="match status" value="1"/>
</dbReference>
<evidence type="ECO:0000313" key="3">
    <source>
        <dbReference type="Proteomes" id="UP000248729"/>
    </source>
</evidence>
<comment type="caution">
    <text evidence="2">The sequence shown here is derived from an EMBL/GenBank/DDBJ whole genome shotgun (WGS) entry which is preliminary data.</text>
</comment>
<dbReference type="SUPFAM" id="SSF49373">
    <property type="entry name" value="Invasin/intimin cell-adhesion fragments"/>
    <property type="match status" value="1"/>
</dbReference>
<proteinExistence type="predicted"/>
<dbReference type="EMBL" id="QLTR01000014">
    <property type="protein sequence ID" value="RAS62630.1"/>
    <property type="molecule type" value="Genomic_DNA"/>
</dbReference>
<evidence type="ECO:0000259" key="1">
    <source>
        <dbReference type="SMART" id="SM00635"/>
    </source>
</evidence>
<gene>
    <name evidence="2" type="ORF">DET48_11424</name>
</gene>
<feature type="domain" description="BIG2" evidence="1">
    <location>
        <begin position="164"/>
        <end position="240"/>
    </location>
</feature>
<name>A0A329EA27_VIBDI</name>
<dbReference type="Gene3D" id="2.60.40.1080">
    <property type="match status" value="1"/>
</dbReference>
<protein>
    <submittedName>
        <fullName evidence="2">Putative secreted protein</fullName>
    </submittedName>
</protein>
<dbReference type="RefSeq" id="WP_112404077.1">
    <property type="nucleotide sequence ID" value="NZ_QLTR01000014.1"/>
</dbReference>
<dbReference type="AlphaFoldDB" id="A0A329EA27"/>
<accession>A0A329EA27</accession>
<dbReference type="InterPro" id="IPR008964">
    <property type="entry name" value="Invasin/intimin_cell_adhesion"/>
</dbReference>